<dbReference type="Proteomes" id="UP000095286">
    <property type="component" value="Unplaced"/>
</dbReference>
<reference evidence="2" key="1">
    <citation type="submission" date="2016-11" db="UniProtKB">
        <authorList>
            <consortium name="WormBaseParasite"/>
        </authorList>
    </citation>
    <scope>IDENTIFICATION</scope>
    <source>
        <strain evidence="2">KR3021</strain>
    </source>
</reference>
<accession>A0AC35UC48</accession>
<evidence type="ECO:0000313" key="1">
    <source>
        <dbReference type="Proteomes" id="UP000095286"/>
    </source>
</evidence>
<organism evidence="1 2">
    <name type="scientific">Rhabditophanes sp. KR3021</name>
    <dbReference type="NCBI Taxonomy" id="114890"/>
    <lineage>
        <taxon>Eukaryota</taxon>
        <taxon>Metazoa</taxon>
        <taxon>Ecdysozoa</taxon>
        <taxon>Nematoda</taxon>
        <taxon>Chromadorea</taxon>
        <taxon>Rhabditida</taxon>
        <taxon>Tylenchina</taxon>
        <taxon>Panagrolaimomorpha</taxon>
        <taxon>Strongyloidoidea</taxon>
        <taxon>Alloionematidae</taxon>
        <taxon>Rhabditophanes</taxon>
    </lineage>
</organism>
<dbReference type="WBParaSite" id="RSKR_0000976400.1">
    <property type="protein sequence ID" value="RSKR_0000976400.1"/>
    <property type="gene ID" value="RSKR_0000976400"/>
</dbReference>
<protein>
    <submittedName>
        <fullName evidence="2">START domain-containing protein</fullName>
    </submittedName>
</protein>
<evidence type="ECO:0000313" key="2">
    <source>
        <dbReference type="WBParaSite" id="RSKR_0000976400.1"/>
    </source>
</evidence>
<proteinExistence type="predicted"/>
<sequence length="580" mass="66473">MHDAKNEPIDNNTKNNESDINLEQGNIKDPAAVAKKTNKLTLMDIALIEAKKAAVHRESLKNTKDVSLSSPNSDIQTDNTEKDPIPINKQSCPTTRQTMINLRAIRNVSEKYYNPPSIVEPPKMEEDVGRKKSISIEPSESFKEAEALLNCQILHKDILAEEEDKRKEALKKGLNPEHKVSFLELSYNPFFESPRFSRPSSSTKEGRLPISLTDCPPESPSMRTPDFPSLPPLFVINKEETRKTSAVLKEEELVGSGILHRDLQAEEDLIRQEAKRRAAGFGYQKEDVCDNKVKTVLQNNFKSHHNTATFEPQLNQEQQDEGWTLLYNEPNLKVLKRPKPGDSRQLYEYRCIGSYFDISAVDFIEAQFNVLYRKSWDLNVGSLEVLDEDKEERAAIIKWVAKFPFPMSARTYIYLRKVFINWDTQSLMVISKGLKPSEYPDDEKCLRISNYNSTMAVRAHKDFYSHGLDYVLTYCDDPEANIPSIAYNYIVNQGGPYFLRQVHTAAKNLEEKHRNQAFVSEFVGIRRDKDIITENGKDKQESSTNDSESNSEQDSNKKAKMSEVEIEDDVPYLSDDYDRY</sequence>
<name>A0AC35UC48_9BILA</name>